<dbReference type="Proteomes" id="UP001497680">
    <property type="component" value="Unassembled WGS sequence"/>
</dbReference>
<dbReference type="EMBL" id="MU394341">
    <property type="protein sequence ID" value="KAI6084182.1"/>
    <property type="molecule type" value="Genomic_DNA"/>
</dbReference>
<evidence type="ECO:0000313" key="2">
    <source>
        <dbReference type="Proteomes" id="UP001497680"/>
    </source>
</evidence>
<keyword evidence="2" id="KW-1185">Reference proteome</keyword>
<evidence type="ECO:0000313" key="1">
    <source>
        <dbReference type="EMBL" id="KAI6084182.1"/>
    </source>
</evidence>
<name>A0ACC0CUL5_9PEZI</name>
<sequence length="485" mass="55684">MRSRLLIPDCMGVKGVKGTASVKWYRAKSNDMPGFVACQACYEDRVLNTRFAADFEPTQPQAADDTWACDLAVPFIEKEYEARESISDWPNFVAETKARMSMKVCPQRRKTLSHGKKWFIPKNGPEELVLCAACYCDQVIHTGEEAKRKAVESWTREYDKYVKCATGVFSMKMAMASGHEFKDFSVFWTAVDKLSREKYCDDVGVEDGIWYTLPSNPNNFGVCARCYVAIAEPLHVSQFFVRKPDTQPAGTKWQYCFSVAHPRFKQFVQRLLETYYTRDSTSFDKFASAYASMPMCPRDQDAQDKHWYGWMNCTRCQECYYEFAQHSPLASQMQLRNNPLEGSTMCELYSPRMRNLFKECSEASPLDPQPLFEYSVQRRLVWMQTVRQIRMMLFRAKMALNQQRFLNVTSSYYNQADMLQEITMPSAHTYGMAGVGYGYVYNNLLQGAIYGQQAMQCKSARALRVAVQSGSWGSWSSGGGPLSRW</sequence>
<accession>A0ACC0CUL5</accession>
<protein>
    <submittedName>
        <fullName evidence="1">Uncharacterized protein</fullName>
    </submittedName>
</protein>
<comment type="caution">
    <text evidence="1">The sequence shown here is derived from an EMBL/GenBank/DDBJ whole genome shotgun (WGS) entry which is preliminary data.</text>
</comment>
<organism evidence="1 2">
    <name type="scientific">Hypoxylon rubiginosum</name>
    <dbReference type="NCBI Taxonomy" id="110542"/>
    <lineage>
        <taxon>Eukaryota</taxon>
        <taxon>Fungi</taxon>
        <taxon>Dikarya</taxon>
        <taxon>Ascomycota</taxon>
        <taxon>Pezizomycotina</taxon>
        <taxon>Sordariomycetes</taxon>
        <taxon>Xylariomycetidae</taxon>
        <taxon>Xylariales</taxon>
        <taxon>Hypoxylaceae</taxon>
        <taxon>Hypoxylon</taxon>
    </lineage>
</organism>
<gene>
    <name evidence="1" type="ORF">F4821DRAFT_178393</name>
</gene>
<reference evidence="1 2" key="1">
    <citation type="journal article" date="2022" name="New Phytol.">
        <title>Ecological generalism drives hyperdiversity of secondary metabolite gene clusters in xylarialean endophytes.</title>
        <authorList>
            <person name="Franco M.E.E."/>
            <person name="Wisecaver J.H."/>
            <person name="Arnold A.E."/>
            <person name="Ju Y.M."/>
            <person name="Slot J.C."/>
            <person name="Ahrendt S."/>
            <person name="Moore L.P."/>
            <person name="Eastman K.E."/>
            <person name="Scott K."/>
            <person name="Konkel Z."/>
            <person name="Mondo S.J."/>
            <person name="Kuo A."/>
            <person name="Hayes R.D."/>
            <person name="Haridas S."/>
            <person name="Andreopoulos B."/>
            <person name="Riley R."/>
            <person name="LaButti K."/>
            <person name="Pangilinan J."/>
            <person name="Lipzen A."/>
            <person name="Amirebrahimi M."/>
            <person name="Yan J."/>
            <person name="Adam C."/>
            <person name="Keymanesh K."/>
            <person name="Ng V."/>
            <person name="Louie K."/>
            <person name="Northen T."/>
            <person name="Drula E."/>
            <person name="Henrissat B."/>
            <person name="Hsieh H.M."/>
            <person name="Youens-Clark K."/>
            <person name="Lutzoni F."/>
            <person name="Miadlikowska J."/>
            <person name="Eastwood D.C."/>
            <person name="Hamelin R.C."/>
            <person name="Grigoriev I.V."/>
            <person name="U'Ren J.M."/>
        </authorList>
    </citation>
    <scope>NUCLEOTIDE SEQUENCE [LARGE SCALE GENOMIC DNA]</scope>
    <source>
        <strain evidence="1 2">ER1909</strain>
    </source>
</reference>
<proteinExistence type="predicted"/>